<proteinExistence type="predicted"/>
<dbReference type="Gene3D" id="3.40.50.1010">
    <property type="entry name" value="5'-nuclease"/>
    <property type="match status" value="1"/>
</dbReference>
<dbReference type="STRING" id="1834191.A5886_000052"/>
<name>A0A242A1U0_9ENTE</name>
<dbReference type="PANTHER" id="PTHR11603:SF147">
    <property type="entry name" value="MEMBRANE PROTEIN"/>
    <property type="match status" value="1"/>
</dbReference>
<dbReference type="InterPro" id="IPR002792">
    <property type="entry name" value="TRAM_dom"/>
</dbReference>
<dbReference type="InterPro" id="IPR002716">
    <property type="entry name" value="PIN_dom"/>
</dbReference>
<dbReference type="AlphaFoldDB" id="A0A242A1U0"/>
<dbReference type="CDD" id="cd09877">
    <property type="entry name" value="PIN_YacL-like"/>
    <property type="match status" value="1"/>
</dbReference>
<dbReference type="InterPro" id="IPR029060">
    <property type="entry name" value="PIN-like_dom_sf"/>
</dbReference>
<dbReference type="GO" id="GO:0016787">
    <property type="term" value="F:hydrolase activity"/>
    <property type="evidence" value="ECO:0007669"/>
    <property type="project" value="UniProtKB-KW"/>
</dbReference>
<dbReference type="SUPFAM" id="SSF88723">
    <property type="entry name" value="PIN domain-like"/>
    <property type="match status" value="1"/>
</dbReference>
<evidence type="ECO:0000256" key="5">
    <source>
        <dbReference type="SAM" id="Phobius"/>
    </source>
</evidence>
<keyword evidence="2" id="KW-0540">Nuclease</keyword>
<evidence type="ECO:0000256" key="1">
    <source>
        <dbReference type="ARBA" id="ARBA00001946"/>
    </source>
</evidence>
<dbReference type="Pfam" id="PF01850">
    <property type="entry name" value="PIN"/>
    <property type="match status" value="1"/>
</dbReference>
<comment type="cofactor">
    <cofactor evidence="1">
        <name>Mg(2+)</name>
        <dbReference type="ChEBI" id="CHEBI:18420"/>
    </cofactor>
</comment>
<feature type="domain" description="TRAM" evidence="6">
    <location>
        <begin position="296"/>
        <end position="357"/>
    </location>
</feature>
<sequence length="377" mass="41814">MQNRVITALMVLAGASLGISLMPVAWQTIGQDRNQWLNNNITNSLLGALIFFLLSLLLAKYIAAGIRKIEEKLSELSLTYLLFGAIGAIIGLMIGVIVSIPFYNWDIPFINGIAPILVMALLGYLGFQIGTTRIEEWKKVFAPKNKKTDTQEEQQMLERKIADHFHKYKILDTSVIIDGRIYDIAKTGFLEGVLLIPNFVLYELQYIADSGDSLKRVRGRRGLDILNALQKEDGIEVEMYEGDFEDISEVDSKLIKLAKLLDGVVVTNDYNLNKVSEFQNVPVLNINALANAVKPVVIPGENMHVLVVKAGTERQQGVAYLDDGTMVVVEDGQHYMNEHIDVVVTSALQTAAGRMIFAKPAHSGRGIDNHDTAKTEK</sequence>
<evidence type="ECO:0000259" key="6">
    <source>
        <dbReference type="PROSITE" id="PS50926"/>
    </source>
</evidence>
<keyword evidence="8" id="KW-1185">Reference proteome</keyword>
<keyword evidence="4" id="KW-0460">Magnesium</keyword>
<keyword evidence="3" id="KW-0378">Hydrolase</keyword>
<evidence type="ECO:0000256" key="2">
    <source>
        <dbReference type="ARBA" id="ARBA00022722"/>
    </source>
</evidence>
<feature type="transmembrane region" description="Helical" evidence="5">
    <location>
        <begin position="7"/>
        <end position="26"/>
    </location>
</feature>
<dbReference type="GO" id="GO:0004518">
    <property type="term" value="F:nuclease activity"/>
    <property type="evidence" value="ECO:0007669"/>
    <property type="project" value="UniProtKB-KW"/>
</dbReference>
<keyword evidence="5" id="KW-0812">Transmembrane</keyword>
<accession>A0A242A1U0</accession>
<dbReference type="InterPro" id="IPR052041">
    <property type="entry name" value="Nucleic_acid_metab_PIN/TRAM"/>
</dbReference>
<feature type="transmembrane region" description="Helical" evidence="5">
    <location>
        <begin position="109"/>
        <end position="127"/>
    </location>
</feature>
<organism evidence="7 8">
    <name type="scientific">Candidatus Enterococcus testudinis</name>
    <dbReference type="NCBI Taxonomy" id="1834191"/>
    <lineage>
        <taxon>Bacteria</taxon>
        <taxon>Bacillati</taxon>
        <taxon>Bacillota</taxon>
        <taxon>Bacilli</taxon>
        <taxon>Lactobacillales</taxon>
        <taxon>Enterococcaceae</taxon>
        <taxon>Enterococcus</taxon>
    </lineage>
</organism>
<feature type="transmembrane region" description="Helical" evidence="5">
    <location>
        <begin position="46"/>
        <end position="66"/>
    </location>
</feature>
<evidence type="ECO:0000313" key="7">
    <source>
        <dbReference type="EMBL" id="OTN75008.1"/>
    </source>
</evidence>
<evidence type="ECO:0000256" key="4">
    <source>
        <dbReference type="ARBA" id="ARBA00022842"/>
    </source>
</evidence>
<dbReference type="OrthoDB" id="9780734at2"/>
<protein>
    <submittedName>
        <fullName evidence="7">PilT domain-containing protein</fullName>
    </submittedName>
</protein>
<dbReference type="EMBL" id="NGKU01000001">
    <property type="protein sequence ID" value="OTN75008.1"/>
    <property type="molecule type" value="Genomic_DNA"/>
</dbReference>
<gene>
    <name evidence="7" type="ORF">A5886_000052</name>
</gene>
<evidence type="ECO:0000313" key="8">
    <source>
        <dbReference type="Proteomes" id="UP000195043"/>
    </source>
</evidence>
<dbReference type="Proteomes" id="UP000195043">
    <property type="component" value="Unassembled WGS sequence"/>
</dbReference>
<evidence type="ECO:0000256" key="3">
    <source>
        <dbReference type="ARBA" id="ARBA00022801"/>
    </source>
</evidence>
<feature type="transmembrane region" description="Helical" evidence="5">
    <location>
        <begin position="78"/>
        <end position="103"/>
    </location>
</feature>
<dbReference type="PROSITE" id="PS50926">
    <property type="entry name" value="TRAM"/>
    <property type="match status" value="1"/>
</dbReference>
<dbReference type="RefSeq" id="WP_086273114.1">
    <property type="nucleotide sequence ID" value="NZ_NGKU01000001.1"/>
</dbReference>
<keyword evidence="5" id="KW-1133">Transmembrane helix</keyword>
<dbReference type="SMART" id="SM00670">
    <property type="entry name" value="PINc"/>
    <property type="match status" value="1"/>
</dbReference>
<keyword evidence="5" id="KW-0472">Membrane</keyword>
<dbReference type="PANTHER" id="PTHR11603">
    <property type="entry name" value="AAA FAMILY ATPASE"/>
    <property type="match status" value="1"/>
</dbReference>
<comment type="caution">
    <text evidence="7">The sequence shown here is derived from an EMBL/GenBank/DDBJ whole genome shotgun (WGS) entry which is preliminary data.</text>
</comment>
<reference evidence="7 8" key="1">
    <citation type="submission" date="2017-05" db="EMBL/GenBank/DDBJ databases">
        <title>The Genome Sequence of Enterococcus sp. 8G7_MSG3316.</title>
        <authorList>
            <consortium name="The Broad Institute Genomics Platform"/>
            <consortium name="The Broad Institute Genomic Center for Infectious Diseases"/>
            <person name="Earl A."/>
            <person name="Manson A."/>
            <person name="Schwartman J."/>
            <person name="Gilmore M."/>
            <person name="Abouelleil A."/>
            <person name="Cao P."/>
            <person name="Chapman S."/>
            <person name="Cusick C."/>
            <person name="Shea T."/>
            <person name="Young S."/>
            <person name="Neafsey D."/>
            <person name="Nusbaum C."/>
            <person name="Birren B."/>
        </authorList>
    </citation>
    <scope>NUCLEOTIDE SEQUENCE [LARGE SCALE GENOMIC DNA]</scope>
    <source>
        <strain evidence="7 8">8G7_MSG3316</strain>
    </source>
</reference>